<name>A0A348MKP4_UNCW3</name>
<accession>A0A348MKP4</accession>
<evidence type="ECO:0000313" key="2">
    <source>
        <dbReference type="Proteomes" id="UP000262454"/>
    </source>
</evidence>
<dbReference type="EMBL" id="DMCX01000027">
    <property type="protein sequence ID" value="HAF07620.1"/>
    <property type="molecule type" value="Genomic_DNA"/>
</dbReference>
<feature type="non-terminal residue" evidence="1">
    <location>
        <position position="1"/>
    </location>
</feature>
<gene>
    <name evidence="1" type="ORF">DCG82_04360</name>
</gene>
<comment type="caution">
    <text evidence="1">The sequence shown here is derived from an EMBL/GenBank/DDBJ whole genome shotgun (WGS) entry which is preliminary data.</text>
</comment>
<sequence>NIKTLIGNNILDFESIINTICFLIDFYYDEDNNNEESLKVLECFNEQLKKDFKIECSSLLKDYMKGLIKNNSNDRQYVLHLIRILQFKRFFRYHNIKFYFGFSEILLDLGEKKFKNLNEIIESFKIDKNFEEIIKKYYINNIEKVENGGEVSIRNKLLEEVLFGIIGCTNENIYSIHTFIKEKIKEKNNGLNKDSYWNDILESWDKILETYKPEYYNSKKNNNNKSNTDSR</sequence>
<reference evidence="1 2" key="1">
    <citation type="journal article" date="2018" name="Nat. Biotechnol.">
        <title>A standardized bacterial taxonomy based on genome phylogeny substantially revises the tree of life.</title>
        <authorList>
            <person name="Parks D.H."/>
            <person name="Chuvochina M."/>
            <person name="Waite D.W."/>
            <person name="Rinke C."/>
            <person name="Skarshewski A."/>
            <person name="Chaumeil P.A."/>
            <person name="Hugenholtz P."/>
        </authorList>
    </citation>
    <scope>NUCLEOTIDE SEQUENCE [LARGE SCALE GENOMIC DNA]</scope>
    <source>
        <strain evidence="1">UBA7921</strain>
    </source>
</reference>
<organism evidence="1 2">
    <name type="scientific">candidate division WOR-3 bacterium</name>
    <dbReference type="NCBI Taxonomy" id="2052148"/>
    <lineage>
        <taxon>Bacteria</taxon>
        <taxon>Bacteria division WOR-3</taxon>
    </lineage>
</organism>
<proteinExistence type="predicted"/>
<dbReference type="AlphaFoldDB" id="A0A348MKP4"/>
<protein>
    <submittedName>
        <fullName evidence="1">Uncharacterized protein</fullName>
    </submittedName>
</protein>
<dbReference type="Proteomes" id="UP000262454">
    <property type="component" value="Unassembled WGS sequence"/>
</dbReference>
<evidence type="ECO:0000313" key="1">
    <source>
        <dbReference type="EMBL" id="HAF07620.1"/>
    </source>
</evidence>